<evidence type="ECO:0000256" key="4">
    <source>
        <dbReference type="PROSITE-ProRule" id="PRU00182"/>
    </source>
</evidence>
<dbReference type="SUPFAM" id="SSF53335">
    <property type="entry name" value="S-adenosyl-L-methionine-dependent methyltransferases"/>
    <property type="match status" value="1"/>
</dbReference>
<evidence type="ECO:0000313" key="8">
    <source>
        <dbReference type="Proteomes" id="UP001209540"/>
    </source>
</evidence>
<dbReference type="Proteomes" id="UP001209540">
    <property type="component" value="Unassembled WGS sequence"/>
</dbReference>
<gene>
    <name evidence="7" type="ORF">BDA99DRAFT_529351</name>
</gene>
<keyword evidence="8" id="KW-1185">Reference proteome</keyword>
<dbReference type="InterPro" id="IPR002052">
    <property type="entry name" value="DNA_methylase_N6_adenine_CS"/>
</dbReference>
<evidence type="ECO:0000256" key="5">
    <source>
        <dbReference type="SAM" id="MobiDB-lite"/>
    </source>
</evidence>
<dbReference type="EMBL" id="JAIXMP010000062">
    <property type="protein sequence ID" value="KAI9244186.1"/>
    <property type="molecule type" value="Genomic_DNA"/>
</dbReference>
<dbReference type="AlphaFoldDB" id="A0AAD5JWK7"/>
<dbReference type="NCBIfam" id="TIGR00536">
    <property type="entry name" value="hemK_fam"/>
    <property type="match status" value="1"/>
</dbReference>
<comment type="caution">
    <text evidence="7">The sequence shown here is derived from an EMBL/GenBank/DDBJ whole genome shotgun (WGS) entry which is preliminary data.</text>
</comment>
<keyword evidence="3" id="KW-0949">S-adenosyl-L-methionine</keyword>
<dbReference type="InterPro" id="IPR025714">
    <property type="entry name" value="Methyltranfer_dom"/>
</dbReference>
<dbReference type="PROSITE" id="PS50889">
    <property type="entry name" value="S4"/>
    <property type="match status" value="1"/>
</dbReference>
<dbReference type="GO" id="GO:0001522">
    <property type="term" value="P:pseudouridine synthesis"/>
    <property type="evidence" value="ECO:0007669"/>
    <property type="project" value="InterPro"/>
</dbReference>
<evidence type="ECO:0000256" key="2">
    <source>
        <dbReference type="ARBA" id="ARBA00022679"/>
    </source>
</evidence>
<keyword evidence="1 7" id="KW-0489">Methyltransferase</keyword>
<evidence type="ECO:0000259" key="6">
    <source>
        <dbReference type="Pfam" id="PF13847"/>
    </source>
</evidence>
<proteinExistence type="predicted"/>
<dbReference type="PANTHER" id="PTHR18895:SF74">
    <property type="entry name" value="MTRF1L RELEASE FACTOR GLUTAMINE METHYLTRANSFERASE"/>
    <property type="match status" value="1"/>
</dbReference>
<organism evidence="7 8">
    <name type="scientific">Phascolomyces articulosus</name>
    <dbReference type="NCBI Taxonomy" id="60185"/>
    <lineage>
        <taxon>Eukaryota</taxon>
        <taxon>Fungi</taxon>
        <taxon>Fungi incertae sedis</taxon>
        <taxon>Mucoromycota</taxon>
        <taxon>Mucoromycotina</taxon>
        <taxon>Mucoromycetes</taxon>
        <taxon>Mucorales</taxon>
        <taxon>Lichtheimiaceae</taxon>
        <taxon>Phascolomyces</taxon>
    </lineage>
</organism>
<keyword evidence="4" id="KW-0694">RNA-binding</keyword>
<evidence type="ECO:0000313" key="7">
    <source>
        <dbReference type="EMBL" id="KAI9244186.1"/>
    </source>
</evidence>
<feature type="domain" description="Methyltransferase" evidence="6">
    <location>
        <begin position="407"/>
        <end position="496"/>
    </location>
</feature>
<name>A0AAD5JWK7_9FUNG</name>
<dbReference type="InterPro" id="IPR004556">
    <property type="entry name" value="HemK-like"/>
</dbReference>
<feature type="compositionally biased region" description="Polar residues" evidence="5">
    <location>
        <begin position="187"/>
        <end position="200"/>
    </location>
</feature>
<dbReference type="CDD" id="cd02440">
    <property type="entry name" value="AdoMet_MTases"/>
    <property type="match status" value="1"/>
</dbReference>
<evidence type="ECO:0000256" key="3">
    <source>
        <dbReference type="ARBA" id="ARBA00022691"/>
    </source>
</evidence>
<dbReference type="GO" id="GO:0008276">
    <property type="term" value="F:protein methyltransferase activity"/>
    <property type="evidence" value="ECO:0007669"/>
    <property type="project" value="InterPro"/>
</dbReference>
<dbReference type="GO" id="GO:0009982">
    <property type="term" value="F:pseudouridine synthase activity"/>
    <property type="evidence" value="ECO:0007669"/>
    <property type="project" value="InterPro"/>
</dbReference>
<dbReference type="GO" id="GO:0005739">
    <property type="term" value="C:mitochondrion"/>
    <property type="evidence" value="ECO:0007669"/>
    <property type="project" value="TreeGrafter"/>
</dbReference>
<dbReference type="PROSITE" id="PS00092">
    <property type="entry name" value="N6_MTASE"/>
    <property type="match status" value="1"/>
</dbReference>
<dbReference type="GO" id="GO:0003723">
    <property type="term" value="F:RNA binding"/>
    <property type="evidence" value="ECO:0007669"/>
    <property type="project" value="UniProtKB-KW"/>
</dbReference>
<dbReference type="InterPro" id="IPR050320">
    <property type="entry name" value="N5-glutamine_MTase"/>
</dbReference>
<dbReference type="PANTHER" id="PTHR18895">
    <property type="entry name" value="HEMK METHYLTRANSFERASE"/>
    <property type="match status" value="1"/>
</dbReference>
<reference evidence="7" key="2">
    <citation type="submission" date="2023-02" db="EMBL/GenBank/DDBJ databases">
        <authorList>
            <consortium name="DOE Joint Genome Institute"/>
            <person name="Mondo S.J."/>
            <person name="Chang Y."/>
            <person name="Wang Y."/>
            <person name="Ahrendt S."/>
            <person name="Andreopoulos W."/>
            <person name="Barry K."/>
            <person name="Beard J."/>
            <person name="Benny G.L."/>
            <person name="Blankenship S."/>
            <person name="Bonito G."/>
            <person name="Cuomo C."/>
            <person name="Desiro A."/>
            <person name="Gervers K.A."/>
            <person name="Hundley H."/>
            <person name="Kuo A."/>
            <person name="LaButti K."/>
            <person name="Lang B.F."/>
            <person name="Lipzen A."/>
            <person name="O'Donnell K."/>
            <person name="Pangilinan J."/>
            <person name="Reynolds N."/>
            <person name="Sandor L."/>
            <person name="Smith M.W."/>
            <person name="Tsang A."/>
            <person name="Grigoriev I.V."/>
            <person name="Stajich J.E."/>
            <person name="Spatafora J.W."/>
        </authorList>
    </citation>
    <scope>NUCLEOTIDE SEQUENCE</scope>
    <source>
        <strain evidence="7">RSA 2281</strain>
    </source>
</reference>
<dbReference type="InterPro" id="IPR029063">
    <property type="entry name" value="SAM-dependent_MTases_sf"/>
</dbReference>
<keyword evidence="2" id="KW-0808">Transferase</keyword>
<dbReference type="Gene3D" id="3.40.50.150">
    <property type="entry name" value="Vaccinia Virus protein VP39"/>
    <property type="match status" value="1"/>
</dbReference>
<dbReference type="Gene3D" id="3.30.2350.10">
    <property type="entry name" value="Pseudouridine synthase"/>
    <property type="match status" value="1"/>
</dbReference>
<sequence length="580" mass="66171">MTDSMERINYLKATVKDVDTNTRIKKWLLKHYRHIVQSQECCRRAFHRKEVSVNGQLAEETRILQAGDIVEVRYDQAIVEREKLKSIPVDIRYQDEHIAIVWKAPGLSSTFFEKACFYALTNKTEEEKFWSPYSMQKAASGLLIIAKTEKAKEEINRQYQHGEINISIRTICHGRVPPDLLEQLEESMTTTVTSSDNNTQDQKDKSQTTNEDQEEDQDLNRPITDLLQSIAIVNITRSNHAEYLSTVDLAIRTPLAGAAIRKLMATQEHPIVGNSTYTRVLKSSKDKGLCMSTTHITLTHPITQETMTWHANEPDKFELLRAREHKFWRRRMDEKLETLRQAGVSMDASGGDEFIDDLYQDNNGKPLAYVLGEKEFCQLKFKVTEACLVPRPSSEILVQATVEMKPKRVLDIGTGCGNLLLSILDQCHKMGWMETTGVGLDISTEAIQVAKENADRLLLKTKESTVEFIEKDMSLLPEAGLGLFDVVVCNPPYLSEKAIFKHRLLEHEPATALFANEDGYEWYTVLSKVVPTVMHRHSKLVLECGKGMIERVQVIMAGWKTVEVRKDSHGWDRCLVLEME</sequence>
<reference evidence="7" key="1">
    <citation type="journal article" date="2022" name="IScience">
        <title>Evolution of zygomycete secretomes and the origins of terrestrial fungal ecologies.</title>
        <authorList>
            <person name="Chang Y."/>
            <person name="Wang Y."/>
            <person name="Mondo S."/>
            <person name="Ahrendt S."/>
            <person name="Andreopoulos W."/>
            <person name="Barry K."/>
            <person name="Beard J."/>
            <person name="Benny G.L."/>
            <person name="Blankenship S."/>
            <person name="Bonito G."/>
            <person name="Cuomo C."/>
            <person name="Desiro A."/>
            <person name="Gervers K.A."/>
            <person name="Hundley H."/>
            <person name="Kuo A."/>
            <person name="LaButti K."/>
            <person name="Lang B.F."/>
            <person name="Lipzen A."/>
            <person name="O'Donnell K."/>
            <person name="Pangilinan J."/>
            <person name="Reynolds N."/>
            <person name="Sandor L."/>
            <person name="Smith M.E."/>
            <person name="Tsang A."/>
            <person name="Grigoriev I.V."/>
            <person name="Stajich J.E."/>
            <person name="Spatafora J.W."/>
        </authorList>
    </citation>
    <scope>NUCLEOTIDE SEQUENCE</scope>
    <source>
        <strain evidence="7">RSA 2281</strain>
    </source>
</reference>
<accession>A0AAD5JWK7</accession>
<protein>
    <submittedName>
        <fullName evidence="7">S-adenosyl-L-methionine-dependent methyltransferase</fullName>
    </submittedName>
</protein>
<feature type="region of interest" description="Disordered" evidence="5">
    <location>
        <begin position="187"/>
        <end position="221"/>
    </location>
</feature>
<evidence type="ECO:0000256" key="1">
    <source>
        <dbReference type="ARBA" id="ARBA00022603"/>
    </source>
</evidence>
<dbReference type="InterPro" id="IPR020103">
    <property type="entry name" value="PsdUridine_synth_cat_dom_sf"/>
</dbReference>
<dbReference type="GO" id="GO:0032259">
    <property type="term" value="P:methylation"/>
    <property type="evidence" value="ECO:0007669"/>
    <property type="project" value="UniProtKB-KW"/>
</dbReference>
<dbReference type="SUPFAM" id="SSF55120">
    <property type="entry name" value="Pseudouridine synthase"/>
    <property type="match status" value="1"/>
</dbReference>
<dbReference type="Pfam" id="PF13847">
    <property type="entry name" value="Methyltransf_31"/>
    <property type="match status" value="1"/>
</dbReference>